<organism evidence="2 3">
    <name type="scientific">Kaistia hirudinis</name>
    <dbReference type="NCBI Taxonomy" id="1293440"/>
    <lineage>
        <taxon>Bacteria</taxon>
        <taxon>Pseudomonadati</taxon>
        <taxon>Pseudomonadota</taxon>
        <taxon>Alphaproteobacteria</taxon>
        <taxon>Hyphomicrobiales</taxon>
        <taxon>Kaistiaceae</taxon>
        <taxon>Kaistia</taxon>
    </lineage>
</organism>
<protein>
    <submittedName>
        <fullName evidence="2">Uncharacterized protein</fullName>
    </submittedName>
</protein>
<gene>
    <name evidence="2" type="ORF">GGR25_001934</name>
</gene>
<feature type="compositionally biased region" description="Basic and acidic residues" evidence="1">
    <location>
        <begin position="24"/>
        <end position="39"/>
    </location>
</feature>
<dbReference type="EMBL" id="JACIDS010000002">
    <property type="protein sequence ID" value="MBB3930895.1"/>
    <property type="molecule type" value="Genomic_DNA"/>
</dbReference>
<dbReference type="Proteomes" id="UP000553963">
    <property type="component" value="Unassembled WGS sequence"/>
</dbReference>
<name>A0A840AQY9_9HYPH</name>
<proteinExistence type="predicted"/>
<dbReference type="AlphaFoldDB" id="A0A840AQY9"/>
<evidence type="ECO:0000313" key="3">
    <source>
        <dbReference type="Proteomes" id="UP000553963"/>
    </source>
</evidence>
<reference evidence="2 3" key="1">
    <citation type="submission" date="2020-08" db="EMBL/GenBank/DDBJ databases">
        <title>Genomic Encyclopedia of Type Strains, Phase IV (KMG-IV): sequencing the most valuable type-strain genomes for metagenomic binning, comparative biology and taxonomic classification.</title>
        <authorList>
            <person name="Goeker M."/>
        </authorList>
    </citation>
    <scope>NUCLEOTIDE SEQUENCE [LARGE SCALE GENOMIC DNA]</scope>
    <source>
        <strain evidence="2 3">DSM 25966</strain>
    </source>
</reference>
<feature type="region of interest" description="Disordered" evidence="1">
    <location>
        <begin position="1"/>
        <end position="39"/>
    </location>
</feature>
<keyword evidence="3" id="KW-1185">Reference proteome</keyword>
<comment type="caution">
    <text evidence="2">The sequence shown here is derived from an EMBL/GenBank/DDBJ whole genome shotgun (WGS) entry which is preliminary data.</text>
</comment>
<evidence type="ECO:0000313" key="2">
    <source>
        <dbReference type="EMBL" id="MBB3930895.1"/>
    </source>
</evidence>
<sequence>MRMKRTARTVPTQSLSAFANAGEHLPERAPIEIPADSKA</sequence>
<accession>A0A840AQY9</accession>
<evidence type="ECO:0000256" key="1">
    <source>
        <dbReference type="SAM" id="MobiDB-lite"/>
    </source>
</evidence>